<dbReference type="AlphaFoldDB" id="A0A3G1A8K1"/>
<evidence type="ECO:0000256" key="1">
    <source>
        <dbReference type="SAM" id="Phobius"/>
    </source>
</evidence>
<dbReference type="Pfam" id="PF00535">
    <property type="entry name" value="Glycos_transf_2"/>
    <property type="match status" value="1"/>
</dbReference>
<keyword evidence="1" id="KW-0472">Membrane</keyword>
<gene>
    <name evidence="3" type="ORF">TCARB_0685</name>
</gene>
<dbReference type="KEGG" id="tcb:TCARB_0685"/>
<dbReference type="Proteomes" id="UP000266720">
    <property type="component" value="Chromosome"/>
</dbReference>
<evidence type="ECO:0000313" key="3">
    <source>
        <dbReference type="EMBL" id="AJB41741.1"/>
    </source>
</evidence>
<dbReference type="SUPFAM" id="SSF53448">
    <property type="entry name" value="Nucleotide-diphospho-sugar transferases"/>
    <property type="match status" value="1"/>
</dbReference>
<feature type="domain" description="Glycosyltransferase 2-like" evidence="2">
    <location>
        <begin position="20"/>
        <end position="123"/>
    </location>
</feature>
<keyword evidence="3" id="KW-0808">Transferase</keyword>
<evidence type="ECO:0000313" key="4">
    <source>
        <dbReference type="Proteomes" id="UP000266720"/>
    </source>
</evidence>
<dbReference type="GO" id="GO:0016740">
    <property type="term" value="F:transferase activity"/>
    <property type="evidence" value="ECO:0007669"/>
    <property type="project" value="UniProtKB-KW"/>
</dbReference>
<evidence type="ECO:0000259" key="2">
    <source>
        <dbReference type="Pfam" id="PF00535"/>
    </source>
</evidence>
<reference evidence="4" key="1">
    <citation type="book" date="2010" name="EXTREMOPHILES" publisher="0:0-0">
        <title>Complete genome sequences of ten hyperthermophilic archaea reveal their metabolic capabilities and possible ecological roles.</title>
        <editorList>
            <person name="?"/>
        </editorList>
        <authorList>
            <person name="Ravin N.V."/>
            <person name="Mardanov A.V."/>
            <person name="Bonch-Osmolovskaya E.A."/>
            <person name="Skryabin K.G."/>
        </authorList>
    </citation>
    <scope>NUCLEOTIDE SEQUENCE [LARGE SCALE GENOMIC DNA]</scope>
    <source>
        <strain evidence="4">1505</strain>
    </source>
</reference>
<name>A0A3G1A8K1_9CREN</name>
<proteinExistence type="predicted"/>
<sequence length="316" mass="36433">MKQNQTNDSGESYCNRVVAVVVTYNPNLMLFEKCLASIREQVYKIIVVDNASKNIENIIALSRKYGCDFIENGFNAGVPYALKRGVEYSLRYAPTWILFLDQDSVVNDNAVAKVLKLYDTLPNYLKARIGILALGQREPYNLCKMREVIYYTFSGTLIKANIAMIIPFRINFFLDQADFDLYSRVREYGFKTILVECKLMDHRIGVPINMPVLFELKKLFVKILNEIHVSSLGNIMIPDEISKFINYENPQRFYYIVRNSLILLREKRKDVIAFIIDIFWTALAVLYVDGFKKLLHSFILGLVHGLSGKEGYLKIA</sequence>
<dbReference type="InterPro" id="IPR029044">
    <property type="entry name" value="Nucleotide-diphossugar_trans"/>
</dbReference>
<dbReference type="STRING" id="697581.TCARB_0685"/>
<protein>
    <submittedName>
        <fullName evidence="3">dTDP-rhamnosyl transferase RfbF</fullName>
    </submittedName>
</protein>
<feature type="transmembrane region" description="Helical" evidence="1">
    <location>
        <begin position="271"/>
        <end position="288"/>
    </location>
</feature>
<dbReference type="EMBL" id="CP007493">
    <property type="protein sequence ID" value="AJB41741.1"/>
    <property type="molecule type" value="Genomic_DNA"/>
</dbReference>
<organism evidence="3 4">
    <name type="scientific">Thermofilum adornatum 1505</name>
    <dbReference type="NCBI Taxonomy" id="697581"/>
    <lineage>
        <taxon>Archaea</taxon>
        <taxon>Thermoproteota</taxon>
        <taxon>Thermoprotei</taxon>
        <taxon>Thermofilales</taxon>
        <taxon>Thermofilaceae</taxon>
        <taxon>Thermofilum</taxon>
    </lineage>
</organism>
<accession>A0A3G1A8K1</accession>
<keyword evidence="1" id="KW-0812">Transmembrane</keyword>
<keyword evidence="1" id="KW-1133">Transmembrane helix</keyword>
<dbReference type="Gene3D" id="3.90.550.10">
    <property type="entry name" value="Spore Coat Polysaccharide Biosynthesis Protein SpsA, Chain A"/>
    <property type="match status" value="1"/>
</dbReference>
<dbReference type="InterPro" id="IPR001173">
    <property type="entry name" value="Glyco_trans_2-like"/>
</dbReference>